<dbReference type="PANTHER" id="PTHR31147">
    <property type="entry name" value="ACYL TRANSFERASE 4"/>
    <property type="match status" value="1"/>
</dbReference>
<name>A0A059C752_EUCGR</name>
<evidence type="ECO:0000313" key="4">
    <source>
        <dbReference type="EMBL" id="KCW74064.1"/>
    </source>
</evidence>
<evidence type="ECO:0000256" key="2">
    <source>
        <dbReference type="ARBA" id="ARBA00022679"/>
    </source>
</evidence>
<dbReference type="InterPro" id="IPR050898">
    <property type="entry name" value="Plant_acyltransferase"/>
</dbReference>
<reference evidence="4" key="1">
    <citation type="submission" date="2013-07" db="EMBL/GenBank/DDBJ databases">
        <title>The genome of Eucalyptus grandis.</title>
        <authorList>
            <person name="Schmutz J."/>
            <person name="Hayes R."/>
            <person name="Myburg A."/>
            <person name="Tuskan G."/>
            <person name="Grattapaglia D."/>
            <person name="Rokhsar D.S."/>
        </authorList>
    </citation>
    <scope>NUCLEOTIDE SEQUENCE</scope>
    <source>
        <tissue evidence="4">Leaf extractions</tissue>
    </source>
</reference>
<comment type="similarity">
    <text evidence="1">Belongs to the plant acyltransferase family.</text>
</comment>
<proteinExistence type="inferred from homology"/>
<evidence type="ECO:0000256" key="3">
    <source>
        <dbReference type="ARBA" id="ARBA00023315"/>
    </source>
</evidence>
<dbReference type="OMA" id="CFIKTET"/>
<organism evidence="4">
    <name type="scientific">Eucalyptus grandis</name>
    <name type="common">Flooded gum</name>
    <dbReference type="NCBI Taxonomy" id="71139"/>
    <lineage>
        <taxon>Eukaryota</taxon>
        <taxon>Viridiplantae</taxon>
        <taxon>Streptophyta</taxon>
        <taxon>Embryophyta</taxon>
        <taxon>Tracheophyta</taxon>
        <taxon>Spermatophyta</taxon>
        <taxon>Magnoliopsida</taxon>
        <taxon>eudicotyledons</taxon>
        <taxon>Gunneridae</taxon>
        <taxon>Pentapetalae</taxon>
        <taxon>rosids</taxon>
        <taxon>malvids</taxon>
        <taxon>Myrtales</taxon>
        <taxon>Myrtaceae</taxon>
        <taxon>Myrtoideae</taxon>
        <taxon>Eucalypteae</taxon>
        <taxon>Eucalyptus</taxon>
    </lineage>
</organism>
<dbReference type="PANTHER" id="PTHR31147:SF1">
    <property type="entry name" value="ACYL TRANSFERASE 4"/>
    <property type="match status" value="1"/>
</dbReference>
<dbReference type="EMBL" id="KK198757">
    <property type="protein sequence ID" value="KCW74064.1"/>
    <property type="molecule type" value="Genomic_DNA"/>
</dbReference>
<sequence length="185" mass="20231">MDADGGAGREFVVKSGKREVVAAPLPKQEHWLPLSNLDLLLPPLDIGVFFCYANSTTIASQRLGYGSVVGVLKAALAQALVSYYAIAGEVVQNSAGEPELLCNNQGVDFIKAFVDVELRHINLYNPDDTVEGKLVPKEKRGVLAVQVLILDTASLYIIYPSKIISPLCLFHRKYFPAFSSFKKMS</sequence>
<dbReference type="Gramene" id="KCW74064">
    <property type="protein sequence ID" value="KCW74064"/>
    <property type="gene ID" value="EUGRSUZ_E02693"/>
</dbReference>
<dbReference type="InterPro" id="IPR023213">
    <property type="entry name" value="CAT-like_dom_sf"/>
</dbReference>
<accession>A0A059C752</accession>
<gene>
    <name evidence="4" type="ORF">EUGRSUZ_E02693</name>
</gene>
<protein>
    <submittedName>
        <fullName evidence="4">Uncharacterized protein</fullName>
    </submittedName>
</protein>
<dbReference type="Gene3D" id="3.30.559.10">
    <property type="entry name" value="Chloramphenicol acetyltransferase-like domain"/>
    <property type="match status" value="1"/>
</dbReference>
<evidence type="ECO:0000256" key="1">
    <source>
        <dbReference type="ARBA" id="ARBA00009861"/>
    </source>
</evidence>
<keyword evidence="3" id="KW-0012">Acyltransferase</keyword>
<dbReference type="STRING" id="71139.A0A059C752"/>
<dbReference type="InParanoid" id="A0A059C752"/>
<keyword evidence="2" id="KW-0808">Transferase</keyword>
<dbReference type="GO" id="GO:0016746">
    <property type="term" value="F:acyltransferase activity"/>
    <property type="evidence" value="ECO:0007669"/>
    <property type="project" value="UniProtKB-KW"/>
</dbReference>
<dbReference type="AlphaFoldDB" id="A0A059C752"/>
<dbReference type="Pfam" id="PF02458">
    <property type="entry name" value="Transferase"/>
    <property type="match status" value="1"/>
</dbReference>